<proteinExistence type="predicted"/>
<dbReference type="HOGENOM" id="CLU_725279_0_0_10"/>
<accession>A3XR76</accession>
<evidence type="ECO:0000313" key="3">
    <source>
        <dbReference type="Proteomes" id="UP000001601"/>
    </source>
</evidence>
<keyword evidence="1" id="KW-0732">Signal</keyword>
<dbReference type="InterPro" id="IPR032719">
    <property type="entry name" value="WbsX"/>
</dbReference>
<comment type="caution">
    <text evidence="2">The sequence shown here is derived from an EMBL/GenBank/DDBJ whole genome shotgun (WGS) entry which is preliminary data.</text>
</comment>
<name>A3XR76_LEEBM</name>
<dbReference type="PANTHER" id="PTHR41244:SF1">
    <property type="entry name" value="GLYCOSYLTRANSFERASE"/>
    <property type="match status" value="1"/>
</dbReference>
<dbReference type="Gene3D" id="3.20.20.80">
    <property type="entry name" value="Glycosidases"/>
    <property type="match status" value="1"/>
</dbReference>
<dbReference type="PANTHER" id="PTHR41244">
    <property type="entry name" value="RHAMNAN SYNTHESIS F"/>
    <property type="match status" value="1"/>
</dbReference>
<organism evidence="2 3">
    <name type="scientific">Leeuwenhoekiella blandensis (strain CECT 7118 / CCUG 51940 / KCTC 22103 / MED217)</name>
    <name type="common">Flavobacterium sp. (strain MED217)</name>
    <dbReference type="NCBI Taxonomy" id="398720"/>
    <lineage>
        <taxon>Bacteria</taxon>
        <taxon>Pseudomonadati</taxon>
        <taxon>Bacteroidota</taxon>
        <taxon>Flavobacteriia</taxon>
        <taxon>Flavobacteriales</taxon>
        <taxon>Flavobacteriaceae</taxon>
        <taxon>Leeuwenhoekiella</taxon>
    </lineage>
</organism>
<keyword evidence="3" id="KW-1185">Reference proteome</keyword>
<feature type="signal peptide" evidence="1">
    <location>
        <begin position="1"/>
        <end position="21"/>
    </location>
</feature>
<dbReference type="STRING" id="398720.MED217_13656"/>
<gene>
    <name evidence="2" type="ORF">MED217_13656</name>
</gene>
<sequence length="361" mass="41563">MFFKIPFAYFLILFFVSVQFASCQTTKEVTVGAYYFDGWTGKTMHASARLKEDFPERKPIWGWVTSTPEVLEEQMRLASEAGIDFFNFCWYYNPRETRSSVGNDSKNNALKIFRDVDNRYDMNYTIMVTNHIGYKLKKKDWPLLVKRWVELMSDDFYMQSDLGKPLLSFFSLKSLYDTFETTEAIKKAFSLLRSEAIKSGFNGVEISVCDAGTPEMIKKAELCGVNYITGYNHQKFGFEYSKKRIESIERMAAKEQKLWSLKSKLTSLKQIPTVTLNWDPRPMQKHSGAKIFSGFSAKSVKKAVLATRVWVDTHKESVSKKKLIMLYAWNEYAEGAWLTPSEVLGTTLLDGLKEGLNTPIK</sequence>
<dbReference type="AlphaFoldDB" id="A3XR76"/>
<evidence type="ECO:0000256" key="1">
    <source>
        <dbReference type="SAM" id="SignalP"/>
    </source>
</evidence>
<dbReference type="Pfam" id="PF14307">
    <property type="entry name" value="Glyco_tran_WbsX"/>
    <property type="match status" value="1"/>
</dbReference>
<feature type="chain" id="PRO_5002663124" evidence="1">
    <location>
        <begin position="22"/>
        <end position="361"/>
    </location>
</feature>
<dbReference type="EMBL" id="AANC01000011">
    <property type="protein sequence ID" value="EAQ47941.1"/>
    <property type="molecule type" value="Genomic_DNA"/>
</dbReference>
<reference evidence="2 3" key="1">
    <citation type="journal article" date="2007" name="Nature">
        <title>Light stimulates growth of proteorhodopsin-containing marine Flavobacteria.</title>
        <authorList>
            <person name="Gomez-Consarnau L."/>
            <person name="Gonzalez J.M."/>
            <person name="Coll-Llado M."/>
            <person name="Gourdon P."/>
            <person name="Pascher T."/>
            <person name="Neutze R."/>
            <person name="Pedros-Alio C."/>
            <person name="Pinhassi J."/>
        </authorList>
    </citation>
    <scope>NUCLEOTIDE SEQUENCE [LARGE SCALE GENOMIC DNA]</scope>
    <source>
        <strain evidence="2 3">MED217</strain>
    </source>
</reference>
<dbReference type="Proteomes" id="UP000001601">
    <property type="component" value="Unassembled WGS sequence"/>
</dbReference>
<protein>
    <submittedName>
        <fullName evidence="2">Uncharacterized protein</fullName>
    </submittedName>
</protein>
<evidence type="ECO:0000313" key="2">
    <source>
        <dbReference type="EMBL" id="EAQ47941.1"/>
    </source>
</evidence>
<dbReference type="eggNOG" id="COG0859">
    <property type="taxonomic scope" value="Bacteria"/>
</dbReference>